<feature type="region of interest" description="Disordered" evidence="13">
    <location>
        <begin position="322"/>
        <end position="395"/>
    </location>
</feature>
<evidence type="ECO:0000256" key="3">
    <source>
        <dbReference type="ARBA" id="ARBA00015325"/>
    </source>
</evidence>
<evidence type="ECO:0000313" key="16">
    <source>
        <dbReference type="EMBL" id="TNL94638.1"/>
    </source>
</evidence>
<comment type="caution">
    <text evidence="16">The sequence shown here is derived from an EMBL/GenBank/DDBJ whole genome shotgun (WGS) entry which is preliminary data.</text>
</comment>
<comment type="subunit">
    <text evidence="8">Interacts with the Sec translocase complex via SecD. Specifically interacts with transmembrane segments of nascent integral membrane proteins during membrane integration.</text>
</comment>
<feature type="transmembrane region" description="Helical" evidence="14">
    <location>
        <begin position="97"/>
        <end position="119"/>
    </location>
</feature>
<keyword evidence="4 12" id="KW-0812">Transmembrane</keyword>
<evidence type="ECO:0000256" key="4">
    <source>
        <dbReference type="ARBA" id="ARBA00022692"/>
    </source>
</evidence>
<dbReference type="InterPro" id="IPR001708">
    <property type="entry name" value="YidC/ALB3/OXA1/COX18"/>
</dbReference>
<comment type="similarity">
    <text evidence="2">Belongs to the OXA1/ALB3/YidC family. Type 1 subfamily.</text>
</comment>
<feature type="compositionally biased region" description="Basic residues" evidence="13">
    <location>
        <begin position="385"/>
        <end position="395"/>
    </location>
</feature>
<evidence type="ECO:0000256" key="5">
    <source>
        <dbReference type="ARBA" id="ARBA00022989"/>
    </source>
</evidence>
<dbReference type="OrthoDB" id="9780552at2"/>
<dbReference type="GO" id="GO:0051205">
    <property type="term" value="P:protein insertion into membrane"/>
    <property type="evidence" value="ECO:0007669"/>
    <property type="project" value="TreeGrafter"/>
</dbReference>
<dbReference type="EMBL" id="VDHJ01000019">
    <property type="protein sequence ID" value="TNL94638.1"/>
    <property type="molecule type" value="Genomic_DNA"/>
</dbReference>
<organism evidence="16 17">
    <name type="scientific">Corynebacterium tapiri</name>
    <dbReference type="NCBI Taxonomy" id="1448266"/>
    <lineage>
        <taxon>Bacteria</taxon>
        <taxon>Bacillati</taxon>
        <taxon>Actinomycetota</taxon>
        <taxon>Actinomycetes</taxon>
        <taxon>Mycobacteriales</taxon>
        <taxon>Corynebacteriaceae</taxon>
        <taxon>Corynebacterium</taxon>
    </lineage>
</organism>
<feature type="transmembrane region" description="Helical" evidence="14">
    <location>
        <begin position="252"/>
        <end position="273"/>
    </location>
</feature>
<proteinExistence type="inferred from homology"/>
<evidence type="ECO:0000259" key="15">
    <source>
        <dbReference type="Pfam" id="PF02096"/>
    </source>
</evidence>
<comment type="subcellular location">
    <subcellularLocation>
        <location evidence="1 12">Membrane</location>
        <topology evidence="1 12">Multi-pass membrane protein</topology>
    </subcellularLocation>
</comment>
<evidence type="ECO:0000256" key="13">
    <source>
        <dbReference type="SAM" id="MobiDB-lite"/>
    </source>
</evidence>
<evidence type="ECO:0000256" key="2">
    <source>
        <dbReference type="ARBA" id="ARBA00010527"/>
    </source>
</evidence>
<keyword evidence="17" id="KW-1185">Reference proteome</keyword>
<name>A0A5C4U385_9CORY</name>
<feature type="compositionally biased region" description="Basic and acidic residues" evidence="13">
    <location>
        <begin position="364"/>
        <end position="377"/>
    </location>
</feature>
<keyword evidence="5 14" id="KW-1133">Transmembrane helix</keyword>
<dbReference type="GO" id="GO:0016020">
    <property type="term" value="C:membrane"/>
    <property type="evidence" value="ECO:0007669"/>
    <property type="project" value="UniProtKB-SubCell"/>
</dbReference>
<sequence>MLELFAYPVSAVMKLWHVVVSALGFGSSASWLISVVGLLVTVRLLLLPISWRQRQNAHASTLMRPEKAELQQRLGSSSDPEDAREYLKAEKELHQRYNYGIAAGCLPPLIQIPVLLGLYRLLLWMSQPAALAQHRGPFGGVGVLSARDVQEFMDAHVRGVPLQTYLAMSDAQLDALSISRQQANGVVMPLLITACVLTTLSLIVSVYYVYRYMDYHSAVTRGTARFMLVLIFFVPFMLFSAGSTGPIPLALILYWIGSNLWTLVQTVAMYTILEFQYPEDERHHAHRRAGKDLLKARKAEKKARKAEDKAFVRSARSQGVSLSDARAQLKQRQKDRIAADAQQRAEDKERKKAANKARSTARSELMKERAAERRELRAQQGTPPKKQKGGRHRKR</sequence>
<evidence type="ECO:0000256" key="7">
    <source>
        <dbReference type="ARBA" id="ARBA00025034"/>
    </source>
</evidence>
<protein>
    <recommendedName>
        <fullName evidence="3">Membrane protein insertase YidC</fullName>
    </recommendedName>
    <alternativeName>
        <fullName evidence="11">Foldase YidC</fullName>
    </alternativeName>
    <alternativeName>
        <fullName evidence="10">Membrane integrase YidC</fullName>
    </alternativeName>
    <alternativeName>
        <fullName evidence="9">Membrane protein YidC</fullName>
    </alternativeName>
</protein>
<gene>
    <name evidence="16" type="primary">yidC</name>
    <name evidence="16" type="ORF">FHE74_10165</name>
</gene>
<evidence type="ECO:0000256" key="9">
    <source>
        <dbReference type="ARBA" id="ARBA00031538"/>
    </source>
</evidence>
<evidence type="ECO:0000256" key="12">
    <source>
        <dbReference type="RuleBase" id="RU003945"/>
    </source>
</evidence>
<feature type="transmembrane region" description="Helical" evidence="14">
    <location>
        <begin position="186"/>
        <end position="210"/>
    </location>
</feature>
<evidence type="ECO:0000256" key="1">
    <source>
        <dbReference type="ARBA" id="ARBA00004141"/>
    </source>
</evidence>
<evidence type="ECO:0000256" key="6">
    <source>
        <dbReference type="ARBA" id="ARBA00023136"/>
    </source>
</evidence>
<dbReference type="InterPro" id="IPR028055">
    <property type="entry name" value="YidC/Oxa/ALB_C"/>
</dbReference>
<dbReference type="Proteomes" id="UP000312032">
    <property type="component" value="Unassembled WGS sequence"/>
</dbReference>
<comment type="function">
    <text evidence="7">Required for the insertion and/or proper folding and/or complex formation of integral membrane proteins into the membrane. Involved in integration of membrane proteins that insert both dependently and independently of the Sec translocase complex, as well as at least some lipoproteins. Aids folding of multispanning membrane proteins.</text>
</comment>
<dbReference type="AlphaFoldDB" id="A0A5C4U385"/>
<dbReference type="GO" id="GO:0032977">
    <property type="term" value="F:membrane insertase activity"/>
    <property type="evidence" value="ECO:0007669"/>
    <property type="project" value="InterPro"/>
</dbReference>
<feature type="domain" description="Membrane insertase YidC/Oxa/ALB C-terminal" evidence="15">
    <location>
        <begin position="31"/>
        <end position="270"/>
    </location>
</feature>
<feature type="compositionally biased region" description="Basic and acidic residues" evidence="13">
    <location>
        <begin position="332"/>
        <end position="352"/>
    </location>
</feature>
<evidence type="ECO:0000256" key="10">
    <source>
        <dbReference type="ARBA" id="ARBA00033245"/>
    </source>
</evidence>
<dbReference type="PANTHER" id="PTHR12428:SF65">
    <property type="entry name" value="CYTOCHROME C OXIDASE ASSEMBLY PROTEIN COX18, MITOCHONDRIAL"/>
    <property type="match status" value="1"/>
</dbReference>
<dbReference type="Pfam" id="PF02096">
    <property type="entry name" value="60KD_IMP"/>
    <property type="match status" value="1"/>
</dbReference>
<accession>A0A5C4U385</accession>
<dbReference type="PANTHER" id="PTHR12428">
    <property type="entry name" value="OXA1"/>
    <property type="match status" value="1"/>
</dbReference>
<reference evidence="16 17" key="1">
    <citation type="submission" date="2019-06" db="EMBL/GenBank/DDBJ databases">
        <authorList>
            <person name="Li J."/>
        </authorList>
    </citation>
    <scope>NUCLEOTIDE SEQUENCE [LARGE SCALE GENOMIC DNA]</scope>
    <source>
        <strain evidence="16 17">LMG 28165</strain>
    </source>
</reference>
<feature type="transmembrane region" description="Helical" evidence="14">
    <location>
        <begin position="222"/>
        <end position="240"/>
    </location>
</feature>
<dbReference type="NCBIfam" id="TIGR03592">
    <property type="entry name" value="yidC_oxa1_cterm"/>
    <property type="match status" value="1"/>
</dbReference>
<keyword evidence="6 14" id="KW-0472">Membrane</keyword>
<evidence type="ECO:0000256" key="11">
    <source>
        <dbReference type="ARBA" id="ARBA00033342"/>
    </source>
</evidence>
<evidence type="ECO:0000256" key="14">
    <source>
        <dbReference type="SAM" id="Phobius"/>
    </source>
</evidence>
<feature type="transmembrane region" description="Helical" evidence="14">
    <location>
        <begin position="20"/>
        <end position="46"/>
    </location>
</feature>
<dbReference type="RefSeq" id="WP_139466404.1">
    <property type="nucleotide sequence ID" value="NZ_VDHJ01000019.1"/>
</dbReference>
<evidence type="ECO:0000313" key="17">
    <source>
        <dbReference type="Proteomes" id="UP000312032"/>
    </source>
</evidence>
<evidence type="ECO:0000256" key="8">
    <source>
        <dbReference type="ARBA" id="ARBA00026028"/>
    </source>
</evidence>